<dbReference type="EMBL" id="CACSII010000002">
    <property type="protein sequence ID" value="CAA0090583.1"/>
    <property type="molecule type" value="Genomic_DNA"/>
</dbReference>
<dbReference type="AlphaFoldDB" id="A0A5S9NML1"/>
<keyword evidence="1" id="KW-0472">Membrane</keyword>
<keyword evidence="1" id="KW-0812">Transmembrane</keyword>
<evidence type="ECO:0000313" key="2">
    <source>
        <dbReference type="EMBL" id="CAA0090583.1"/>
    </source>
</evidence>
<sequence length="135" mass="14896">MMEAVAETLPTWRALPRQAVTFAFGLIVFSQAVIGLLCTLAGVQLLRYRRSEASLYGQWVSCAGWGLVLAVMLWFVGFIVIGGEWFMSWTLSASGRGSISSAFRFSSIALFILIFIYMPEPQSNESSSNQVRGLT</sequence>
<evidence type="ECO:0000256" key="1">
    <source>
        <dbReference type="SAM" id="Phobius"/>
    </source>
</evidence>
<evidence type="ECO:0000313" key="3">
    <source>
        <dbReference type="Proteomes" id="UP000434580"/>
    </source>
</evidence>
<dbReference type="Pfam" id="PF09933">
    <property type="entry name" value="DUF2165"/>
    <property type="match status" value="1"/>
</dbReference>
<reference evidence="2 3" key="1">
    <citation type="submission" date="2019-11" db="EMBL/GenBank/DDBJ databases">
        <authorList>
            <person name="Holert J."/>
        </authorList>
    </citation>
    <scope>NUCLEOTIDE SEQUENCE [LARGE SCALE GENOMIC DNA]</scope>
    <source>
        <strain evidence="2">BC5_2</strain>
    </source>
</reference>
<evidence type="ECO:0008006" key="4">
    <source>
        <dbReference type="Google" id="ProtNLM"/>
    </source>
</evidence>
<organism evidence="2 3">
    <name type="scientific">BD1-7 clade bacterium</name>
    <dbReference type="NCBI Taxonomy" id="2029982"/>
    <lineage>
        <taxon>Bacteria</taxon>
        <taxon>Pseudomonadati</taxon>
        <taxon>Pseudomonadota</taxon>
        <taxon>Gammaproteobacteria</taxon>
        <taxon>Cellvibrionales</taxon>
        <taxon>Spongiibacteraceae</taxon>
        <taxon>BD1-7 clade</taxon>
    </lineage>
</organism>
<feature type="transmembrane region" description="Helical" evidence="1">
    <location>
        <begin position="55"/>
        <end position="81"/>
    </location>
</feature>
<keyword evidence="1" id="KW-1133">Transmembrane helix</keyword>
<gene>
    <name evidence="2" type="ORF">DPBNPPHM_02908</name>
</gene>
<feature type="transmembrane region" description="Helical" evidence="1">
    <location>
        <begin position="101"/>
        <end position="118"/>
    </location>
</feature>
<accession>A0A5S9NML1</accession>
<feature type="transmembrane region" description="Helical" evidence="1">
    <location>
        <begin position="20"/>
        <end position="43"/>
    </location>
</feature>
<dbReference type="Proteomes" id="UP000434580">
    <property type="component" value="Unassembled WGS sequence"/>
</dbReference>
<name>A0A5S9NML1_9GAMM</name>
<protein>
    <recommendedName>
        <fullName evidence="4">DUF2165 domain-containing protein</fullName>
    </recommendedName>
</protein>
<dbReference type="InterPro" id="IPR018681">
    <property type="entry name" value="DUF2165_transmembrane"/>
</dbReference>
<proteinExistence type="predicted"/>